<proteinExistence type="predicted"/>
<comment type="caution">
    <text evidence="1">The sequence shown here is derived from an EMBL/GenBank/DDBJ whole genome shotgun (WGS) entry which is preliminary data.</text>
</comment>
<sequence length="79" mass="8771">MAETAGDRPGLFSVKAIPYVLIWSIWTLGNEVISQGANFSSEAAVTRVKVSLWAWLAMHRNKYCFSILLRSWDAVLGLG</sequence>
<dbReference type="EMBL" id="JABWDY010022718">
    <property type="protein sequence ID" value="KAF5191521.1"/>
    <property type="molecule type" value="Genomic_DNA"/>
</dbReference>
<reference evidence="1 2" key="1">
    <citation type="submission" date="2020-06" db="EMBL/GenBank/DDBJ databases">
        <title>Transcriptomic and genomic resources for Thalictrum thalictroides and T. hernandezii: Facilitating candidate gene discovery in an emerging model plant lineage.</title>
        <authorList>
            <person name="Arias T."/>
            <person name="Riano-Pachon D.M."/>
            <person name="Di Stilio V.S."/>
        </authorList>
    </citation>
    <scope>NUCLEOTIDE SEQUENCE [LARGE SCALE GENOMIC DNA]</scope>
    <source>
        <strain evidence="2">cv. WT478/WT964</strain>
        <tissue evidence="1">Leaves</tissue>
    </source>
</reference>
<organism evidence="1 2">
    <name type="scientific">Thalictrum thalictroides</name>
    <name type="common">Rue-anemone</name>
    <name type="synonym">Anemone thalictroides</name>
    <dbReference type="NCBI Taxonomy" id="46969"/>
    <lineage>
        <taxon>Eukaryota</taxon>
        <taxon>Viridiplantae</taxon>
        <taxon>Streptophyta</taxon>
        <taxon>Embryophyta</taxon>
        <taxon>Tracheophyta</taxon>
        <taxon>Spermatophyta</taxon>
        <taxon>Magnoliopsida</taxon>
        <taxon>Ranunculales</taxon>
        <taxon>Ranunculaceae</taxon>
        <taxon>Thalictroideae</taxon>
        <taxon>Thalictrum</taxon>
    </lineage>
</organism>
<name>A0A7J6W2W9_THATH</name>
<protein>
    <submittedName>
        <fullName evidence="1">Uncharacterized protein</fullName>
    </submittedName>
</protein>
<accession>A0A7J6W2W9</accession>
<dbReference type="Proteomes" id="UP000554482">
    <property type="component" value="Unassembled WGS sequence"/>
</dbReference>
<keyword evidence="2" id="KW-1185">Reference proteome</keyword>
<dbReference type="AlphaFoldDB" id="A0A7J6W2W9"/>
<evidence type="ECO:0000313" key="1">
    <source>
        <dbReference type="EMBL" id="KAF5191521.1"/>
    </source>
</evidence>
<gene>
    <name evidence="1" type="ORF">FRX31_018892</name>
</gene>
<evidence type="ECO:0000313" key="2">
    <source>
        <dbReference type="Proteomes" id="UP000554482"/>
    </source>
</evidence>
<dbReference type="OrthoDB" id="1937542at2759"/>